<dbReference type="PANTHER" id="PTHR42855">
    <property type="entry name" value="ABC TRANSPORTER ATP-BINDING SUBUNIT"/>
    <property type="match status" value="1"/>
</dbReference>
<dbReference type="InterPro" id="IPR003439">
    <property type="entry name" value="ABC_transporter-like_ATP-bd"/>
</dbReference>
<dbReference type="PROSITE" id="PS50893">
    <property type="entry name" value="ABC_TRANSPORTER_2"/>
    <property type="match status" value="2"/>
</dbReference>
<dbReference type="Pfam" id="PF00005">
    <property type="entry name" value="ABC_tran"/>
    <property type="match status" value="2"/>
</dbReference>
<dbReference type="SUPFAM" id="SSF52540">
    <property type="entry name" value="P-loop containing nucleoside triphosphate hydrolases"/>
    <property type="match status" value="2"/>
</dbReference>
<feature type="domain" description="ABC transporter" evidence="4">
    <location>
        <begin position="24"/>
        <end position="269"/>
    </location>
</feature>
<evidence type="ECO:0000256" key="1">
    <source>
        <dbReference type="ARBA" id="ARBA00022741"/>
    </source>
</evidence>
<evidence type="ECO:0000256" key="3">
    <source>
        <dbReference type="SAM" id="MobiDB-lite"/>
    </source>
</evidence>
<keyword evidence="2 5" id="KW-0067">ATP-binding</keyword>
<evidence type="ECO:0000313" key="5">
    <source>
        <dbReference type="EMBL" id="GAA4302348.1"/>
    </source>
</evidence>
<accession>A0ABP8FFC7</accession>
<dbReference type="PANTHER" id="PTHR42855:SF1">
    <property type="entry name" value="ABC TRANSPORTER DOMAIN-CONTAINING PROTEIN"/>
    <property type="match status" value="1"/>
</dbReference>
<dbReference type="InterPro" id="IPR017871">
    <property type="entry name" value="ABC_transporter-like_CS"/>
</dbReference>
<organism evidence="5 6">
    <name type="scientific">Nibribacter koreensis</name>
    <dbReference type="NCBI Taxonomy" id="1084519"/>
    <lineage>
        <taxon>Bacteria</taxon>
        <taxon>Pseudomonadati</taxon>
        <taxon>Bacteroidota</taxon>
        <taxon>Cytophagia</taxon>
        <taxon>Cytophagales</taxon>
        <taxon>Hymenobacteraceae</taxon>
        <taxon>Nibribacter</taxon>
    </lineage>
</organism>
<evidence type="ECO:0000259" key="4">
    <source>
        <dbReference type="PROSITE" id="PS50893"/>
    </source>
</evidence>
<name>A0ABP8FFC7_9BACT</name>
<dbReference type="Proteomes" id="UP001501844">
    <property type="component" value="Unassembled WGS sequence"/>
</dbReference>
<dbReference type="InterPro" id="IPR037118">
    <property type="entry name" value="Val-tRNA_synth_C_sf"/>
</dbReference>
<comment type="caution">
    <text evidence="5">The sequence shown here is derived from an EMBL/GenBank/DDBJ whole genome shotgun (WGS) entry which is preliminary data.</text>
</comment>
<dbReference type="InterPro" id="IPR051309">
    <property type="entry name" value="ABCF_ATPase"/>
</dbReference>
<evidence type="ECO:0000256" key="2">
    <source>
        <dbReference type="ARBA" id="ARBA00022840"/>
    </source>
</evidence>
<dbReference type="EMBL" id="BAABGX010000001">
    <property type="protein sequence ID" value="GAA4302348.1"/>
    <property type="molecule type" value="Genomic_DNA"/>
</dbReference>
<reference evidence="6" key="1">
    <citation type="journal article" date="2019" name="Int. J. Syst. Evol. Microbiol.">
        <title>The Global Catalogue of Microorganisms (GCM) 10K type strain sequencing project: providing services to taxonomists for standard genome sequencing and annotation.</title>
        <authorList>
            <consortium name="The Broad Institute Genomics Platform"/>
            <consortium name="The Broad Institute Genome Sequencing Center for Infectious Disease"/>
            <person name="Wu L."/>
            <person name="Ma J."/>
        </authorList>
    </citation>
    <scope>NUCLEOTIDE SEQUENCE [LARGE SCALE GENOMIC DNA]</scope>
    <source>
        <strain evidence="6">JCM 17917</strain>
    </source>
</reference>
<dbReference type="InterPro" id="IPR032524">
    <property type="entry name" value="ABC_tran_C"/>
</dbReference>
<feature type="compositionally biased region" description="Low complexity" evidence="3">
    <location>
        <begin position="568"/>
        <end position="582"/>
    </location>
</feature>
<feature type="region of interest" description="Disordered" evidence="3">
    <location>
        <begin position="552"/>
        <end position="598"/>
    </location>
</feature>
<proteinExistence type="predicted"/>
<dbReference type="SMART" id="SM00382">
    <property type="entry name" value="AAA"/>
    <property type="match status" value="2"/>
</dbReference>
<gene>
    <name evidence="5" type="ORF">GCM10023183_14140</name>
</gene>
<feature type="compositionally biased region" description="Basic and acidic residues" evidence="3">
    <location>
        <begin position="589"/>
        <end position="598"/>
    </location>
</feature>
<dbReference type="Pfam" id="PF12848">
    <property type="entry name" value="ABC_tran_Xtn"/>
    <property type="match status" value="1"/>
</dbReference>
<sequence length="655" mass="74700">MSIEFGWQWFPLSHLRTFAVMNYLSADSISKSFGDRWLFQNLTFGINRGQRIALIGANGAGKTTLLKILAGTMPTDNGSVSVRKGIRVGYLWQQPEFPAGATVQEAIFSGQTAVLDAIRDYEACLEDPNTSDDRMQKVMERMEELHAWEYEVRTKQILGKLGIQNLDVLVDHLSGGQKKRVAMARVLIEEPDLLILDEPTNHLDLETIEWFENLLTTEQTTLLMVTHDRYFLDQVANEIAELDRGQVYNYKGNYSYYVEKKAEQEEANSAEMGKAKQLLKKELDWMRKQPRARGTKSKSRVDAFYDLKDKTSLKDTRTALELSVKTSRQGNQILEIDHLSKRFGEKVVLDDFSYVFRKKDRVGIVGPNGAGKTTFLNMLTGKMAPDSGQIIPGQTTVFGYYTQTELTFNEDQRVIDVVKEVAEVVETGNGEVITASQFLQHFQFPPAQQYTFVRKLSGGEKRRLQLLRVLIKNPNFLILDEPTNDLDIQTLNILEDFLLQFGGSLLIVSHDRYFMDRLVEHLFVFEENGHLRDFPGNYTDYREWAKEREALKANEPESKPSPKPTPAEAPSAAKPAAVAPDAAPKRKASFKEKQEYEKLEQEIDQLETEKETLIEEMNSGSADHTRLADIAQRVQEITDQLEAKTERWLELAEFI</sequence>
<dbReference type="Pfam" id="PF16326">
    <property type="entry name" value="ABC_tran_CTD"/>
    <property type="match status" value="1"/>
</dbReference>
<protein>
    <submittedName>
        <fullName evidence="5">ABC-F family ATP-binding cassette domain-containing protein</fullName>
    </submittedName>
</protein>
<dbReference type="InterPro" id="IPR027417">
    <property type="entry name" value="P-loop_NTPase"/>
</dbReference>
<dbReference type="PROSITE" id="PS00211">
    <property type="entry name" value="ABC_TRANSPORTER_1"/>
    <property type="match status" value="2"/>
</dbReference>
<keyword evidence="1" id="KW-0547">Nucleotide-binding</keyword>
<dbReference type="InterPro" id="IPR032781">
    <property type="entry name" value="ABC_tran_Xtn"/>
</dbReference>
<dbReference type="InterPro" id="IPR003593">
    <property type="entry name" value="AAA+_ATPase"/>
</dbReference>
<feature type="domain" description="ABC transporter" evidence="4">
    <location>
        <begin position="334"/>
        <end position="552"/>
    </location>
</feature>
<dbReference type="GO" id="GO:0005524">
    <property type="term" value="F:ATP binding"/>
    <property type="evidence" value="ECO:0007669"/>
    <property type="project" value="UniProtKB-KW"/>
</dbReference>
<dbReference type="CDD" id="cd03221">
    <property type="entry name" value="ABCF_EF-3"/>
    <property type="match status" value="2"/>
</dbReference>
<keyword evidence="6" id="KW-1185">Reference proteome</keyword>
<dbReference type="Gene3D" id="3.40.50.300">
    <property type="entry name" value="P-loop containing nucleotide triphosphate hydrolases"/>
    <property type="match status" value="2"/>
</dbReference>
<evidence type="ECO:0000313" key="6">
    <source>
        <dbReference type="Proteomes" id="UP001501844"/>
    </source>
</evidence>
<dbReference type="Gene3D" id="1.10.287.380">
    <property type="entry name" value="Valyl-tRNA synthetase, C-terminal domain"/>
    <property type="match status" value="1"/>
</dbReference>